<comment type="caution">
    <text evidence="1">The sequence shown here is derived from an EMBL/GenBank/DDBJ whole genome shotgun (WGS) entry which is preliminary data.</text>
</comment>
<proteinExistence type="predicted"/>
<evidence type="ECO:0000313" key="2">
    <source>
        <dbReference type="Proteomes" id="UP001057402"/>
    </source>
</evidence>
<accession>A0ACB9SC31</accession>
<organism evidence="1 2">
    <name type="scientific">Melastoma candidum</name>
    <dbReference type="NCBI Taxonomy" id="119954"/>
    <lineage>
        <taxon>Eukaryota</taxon>
        <taxon>Viridiplantae</taxon>
        <taxon>Streptophyta</taxon>
        <taxon>Embryophyta</taxon>
        <taxon>Tracheophyta</taxon>
        <taxon>Spermatophyta</taxon>
        <taxon>Magnoliopsida</taxon>
        <taxon>eudicotyledons</taxon>
        <taxon>Gunneridae</taxon>
        <taxon>Pentapetalae</taxon>
        <taxon>rosids</taxon>
        <taxon>malvids</taxon>
        <taxon>Myrtales</taxon>
        <taxon>Melastomataceae</taxon>
        <taxon>Melastomatoideae</taxon>
        <taxon>Melastomateae</taxon>
        <taxon>Melastoma</taxon>
    </lineage>
</organism>
<reference evidence="2" key="1">
    <citation type="journal article" date="2023" name="Front. Plant Sci.">
        <title>Chromosomal-level genome assembly of Melastoma candidum provides insights into trichome evolution.</title>
        <authorList>
            <person name="Zhong Y."/>
            <person name="Wu W."/>
            <person name="Sun C."/>
            <person name="Zou P."/>
            <person name="Liu Y."/>
            <person name="Dai S."/>
            <person name="Zhou R."/>
        </authorList>
    </citation>
    <scope>NUCLEOTIDE SEQUENCE [LARGE SCALE GENOMIC DNA]</scope>
</reference>
<name>A0ACB9SC31_9MYRT</name>
<protein>
    <submittedName>
        <fullName evidence="1">Uncharacterized protein</fullName>
    </submittedName>
</protein>
<evidence type="ECO:0000313" key="1">
    <source>
        <dbReference type="EMBL" id="KAI4385762.1"/>
    </source>
</evidence>
<dbReference type="Proteomes" id="UP001057402">
    <property type="component" value="Chromosome 2"/>
</dbReference>
<keyword evidence="2" id="KW-1185">Reference proteome</keyword>
<gene>
    <name evidence="1" type="ORF">MLD38_003755</name>
</gene>
<dbReference type="EMBL" id="CM042881">
    <property type="protein sequence ID" value="KAI4385762.1"/>
    <property type="molecule type" value="Genomic_DNA"/>
</dbReference>
<sequence>MTTMKILMLPWLAHGHVSPFLELAKRLSRLGFTVFFCSTQASLASVQRSIPEECTSSIRLIQVCLPESPDLPPHLHTTKGLPPHLMSTLKRCFGAAGPALLSDIIADITPDLMIYDGMLWWAPPVAEAYGIPAVVLFPVSATMSSFVVHHFSRRGEKHPLDSIYFDPSFARRIERHALEEIEDGATSMERIKRGLEASSRIALVKSSRELEGKNIDYLWNVMGKKILPVGPLVQDFRTQEDTNNLIGWLDGNRPSSTIFVAFGSEYFLTEKEREEIAHGLELSGVPFIWVINFPEGEETSLDHALPDGFLGRVKGRGVIVEKWAPQARILAHQSVGGFVSHCGWGSVMEGMKFGVPIVAIPMHSDQPLNARVVEDIGVGVEVKRDKEGCLDRGLIAGVIKDVVLGAKGENVRKKAKEIGHGLSNEGEDEKMIEEVGLELFGLRGNID</sequence>